<feature type="region of interest" description="Disordered" evidence="1">
    <location>
        <begin position="206"/>
        <end position="237"/>
    </location>
</feature>
<proteinExistence type="predicted"/>
<dbReference type="Pfam" id="PF13699">
    <property type="entry name" value="eCIS_core"/>
    <property type="match status" value="1"/>
</dbReference>
<dbReference type="AlphaFoldDB" id="A0AA43Q0Z5"/>
<accession>A0AA43Q0Z5</accession>
<evidence type="ECO:0000313" key="3">
    <source>
        <dbReference type="EMBL" id="MDI1229566.1"/>
    </source>
</evidence>
<evidence type="ECO:0000313" key="4">
    <source>
        <dbReference type="Proteomes" id="UP001160519"/>
    </source>
</evidence>
<dbReference type="InterPro" id="IPR025295">
    <property type="entry name" value="eCIS_core_dom"/>
</dbReference>
<feature type="compositionally biased region" description="Polar residues" evidence="1">
    <location>
        <begin position="206"/>
        <end position="221"/>
    </location>
</feature>
<keyword evidence="4" id="KW-1185">Reference proteome</keyword>
<feature type="compositionally biased region" description="Polar residues" evidence="1">
    <location>
        <begin position="86"/>
        <end position="110"/>
    </location>
</feature>
<feature type="domain" description="eCIS core" evidence="2">
    <location>
        <begin position="128"/>
        <end position="205"/>
    </location>
</feature>
<name>A0AA43Q0Z5_9GAMM</name>
<dbReference type="EMBL" id="JAQSDF010000001">
    <property type="protein sequence ID" value="MDI1229566.1"/>
    <property type="molecule type" value="Genomic_DNA"/>
</dbReference>
<evidence type="ECO:0000259" key="2">
    <source>
        <dbReference type="Pfam" id="PF13699"/>
    </source>
</evidence>
<protein>
    <submittedName>
        <fullName evidence="3">DUF4157 domain-containing protein</fullName>
    </submittedName>
</protein>
<feature type="region of interest" description="Disordered" evidence="1">
    <location>
        <begin position="472"/>
        <end position="523"/>
    </location>
</feature>
<comment type="caution">
    <text evidence="3">The sequence shown here is derived from an EMBL/GenBank/DDBJ whole genome shotgun (WGS) entry which is preliminary data.</text>
</comment>
<organism evidence="3 4">
    <name type="scientific">Candidatus Methylobacter titanis</name>
    <dbReference type="NCBI Taxonomy" id="3053457"/>
    <lineage>
        <taxon>Bacteria</taxon>
        <taxon>Pseudomonadati</taxon>
        <taxon>Pseudomonadota</taxon>
        <taxon>Gammaproteobacteria</taxon>
        <taxon>Methylococcales</taxon>
        <taxon>Methylococcaceae</taxon>
        <taxon>Methylobacter</taxon>
    </lineage>
</organism>
<feature type="region of interest" description="Disordered" evidence="1">
    <location>
        <begin position="85"/>
        <end position="115"/>
    </location>
</feature>
<reference evidence="3" key="1">
    <citation type="submission" date="2023-01" db="EMBL/GenBank/DDBJ databases">
        <title>Biogeochemical cycle of methane in antarctic sediments.</title>
        <authorList>
            <person name="Roldan D.M."/>
            <person name="Menes R.J."/>
        </authorList>
    </citation>
    <scope>NUCLEOTIDE SEQUENCE [LARGE SCALE GENOMIC DNA]</scope>
    <source>
        <strain evidence="3">K-2018 MAG008</strain>
    </source>
</reference>
<dbReference type="Proteomes" id="UP001160519">
    <property type="component" value="Unassembled WGS sequence"/>
</dbReference>
<evidence type="ECO:0000256" key="1">
    <source>
        <dbReference type="SAM" id="MobiDB-lite"/>
    </source>
</evidence>
<sequence>MHNRSIGVSVMNKIAVTQSVQSASFLPFAQGILLQRKCACGNHTIAGGECAECAKKTSGLRRKPTIGASNDPLEREADRVAEQVTAAPTHSVVSSSTPRIQRHTGQTSAQPEKVPASVERVLGSSGRPLDIALRKDMESRFGHDFSQVQVHLGAAAEQSAREVNANAYTVGQNIVFGAGRFAPNLHEGRRLIAHELTHVVQQTGGSCLSSEQTGLPSSNLHLQRDKLPPKQPQPSDACQSATLADKFKPTNTWGGKTWDPQLGAKEFGSTSKLAANFGFGACKDKGQWHFHLNKLEAMITSKVQPQGFRINVASASDSAVTQDQVTDIMADLRPNRKVTFHPGCGTDKYDDKVKTYSLRDTFWNRQFVEDHEAFHRKDWETMYRAELVKAEANVRSHTLPEKDAGDSASAVAKVRTDLDKYMIDAYQNACKAYSPQQESRAYDDGAPQYQKLVDEIKARAVKEKWISASNQKISPDIGGEGFPSAPSGFEPPTEGETIPLLSESGLDVDVRQSPPAVVEDVDQ</sequence>
<gene>
    <name evidence="3" type="ORF">PSU93_00250</name>
</gene>